<feature type="compositionally biased region" description="Low complexity" evidence="1">
    <location>
        <begin position="73"/>
        <end position="87"/>
    </location>
</feature>
<gene>
    <name evidence="3" type="ORF">M427DRAFT_296136</name>
</gene>
<feature type="non-terminal residue" evidence="3">
    <location>
        <position position="1"/>
    </location>
</feature>
<keyword evidence="2" id="KW-0472">Membrane</keyword>
<proteinExistence type="predicted"/>
<feature type="region of interest" description="Disordered" evidence="1">
    <location>
        <begin position="73"/>
        <end position="92"/>
    </location>
</feature>
<reference evidence="3 4" key="1">
    <citation type="journal article" date="2015" name="Genome Biol. Evol.">
        <title>Phylogenomic analyses indicate that early fungi evolved digesting cell walls of algal ancestors of land plants.</title>
        <authorList>
            <person name="Chang Y."/>
            <person name="Wang S."/>
            <person name="Sekimoto S."/>
            <person name="Aerts A.L."/>
            <person name="Choi C."/>
            <person name="Clum A."/>
            <person name="LaButti K.M."/>
            <person name="Lindquist E.A."/>
            <person name="Yee Ngan C."/>
            <person name="Ohm R.A."/>
            <person name="Salamov A.A."/>
            <person name="Grigoriev I.V."/>
            <person name="Spatafora J.W."/>
            <person name="Berbee M.L."/>
        </authorList>
    </citation>
    <scope>NUCLEOTIDE SEQUENCE [LARGE SCALE GENOMIC DNA]</scope>
    <source>
        <strain evidence="3 4">JEL478</strain>
    </source>
</reference>
<evidence type="ECO:0000313" key="4">
    <source>
        <dbReference type="Proteomes" id="UP000070544"/>
    </source>
</evidence>
<keyword evidence="4" id="KW-1185">Reference proteome</keyword>
<feature type="transmembrane region" description="Helical" evidence="2">
    <location>
        <begin position="103"/>
        <end position="125"/>
    </location>
</feature>
<dbReference type="AlphaFoldDB" id="A0A139AHM7"/>
<keyword evidence="2" id="KW-1133">Transmembrane helix</keyword>
<sequence length="170" mass="18285">YYVSDTAFFPQYTGTYCSCATIYPSSVSTSSSTTQYSYGNLRLLFYDSTGELNFWISGTTNCYNGITLGRTSTASPGPGTSPTTSPSPIVPDPTPTDVTDYVFIFRMVGTGIGVFCVFIAIATFVRLRAQQRTARWLMARTMPVPPMQYVGGAPPALDSVSALGSGTWPV</sequence>
<dbReference type="EMBL" id="KQ965754">
    <property type="protein sequence ID" value="KXS16316.1"/>
    <property type="molecule type" value="Genomic_DNA"/>
</dbReference>
<protein>
    <submittedName>
        <fullName evidence="3">Uncharacterized protein</fullName>
    </submittedName>
</protein>
<dbReference type="Proteomes" id="UP000070544">
    <property type="component" value="Unassembled WGS sequence"/>
</dbReference>
<organism evidence="3 4">
    <name type="scientific">Gonapodya prolifera (strain JEL478)</name>
    <name type="common">Monoblepharis prolifera</name>
    <dbReference type="NCBI Taxonomy" id="1344416"/>
    <lineage>
        <taxon>Eukaryota</taxon>
        <taxon>Fungi</taxon>
        <taxon>Fungi incertae sedis</taxon>
        <taxon>Chytridiomycota</taxon>
        <taxon>Chytridiomycota incertae sedis</taxon>
        <taxon>Monoblepharidomycetes</taxon>
        <taxon>Monoblepharidales</taxon>
        <taxon>Gonapodyaceae</taxon>
        <taxon>Gonapodya</taxon>
    </lineage>
</organism>
<evidence type="ECO:0000313" key="3">
    <source>
        <dbReference type="EMBL" id="KXS16316.1"/>
    </source>
</evidence>
<accession>A0A139AHM7</accession>
<evidence type="ECO:0000256" key="2">
    <source>
        <dbReference type="SAM" id="Phobius"/>
    </source>
</evidence>
<name>A0A139AHM7_GONPJ</name>
<evidence type="ECO:0000256" key="1">
    <source>
        <dbReference type="SAM" id="MobiDB-lite"/>
    </source>
</evidence>
<keyword evidence="2" id="KW-0812">Transmembrane</keyword>